<dbReference type="EMBL" id="JAGTUF010000020">
    <property type="protein sequence ID" value="MBR9973258.1"/>
    <property type="molecule type" value="Genomic_DNA"/>
</dbReference>
<gene>
    <name evidence="1" type="ORF">KEC16_16160</name>
</gene>
<protein>
    <submittedName>
        <fullName evidence="1">Uncharacterized protein</fullName>
    </submittedName>
</protein>
<reference evidence="1 2" key="1">
    <citation type="submission" date="2021-04" db="EMBL/GenBank/DDBJ databases">
        <title>Magnetospirillum sulfuroxidans sp. nov., a facultative chemolithoautotrophic sulfur-oxidizing alphaproteobacterium isolated from freshwater sediment and proposals for Paramagetospirillum gen. nov., and Magnetospirillaceae fam. nov.</title>
        <authorList>
            <person name="Koziaeva V."/>
            <person name="Geelhoed J.S."/>
            <person name="Sorokin D.Y."/>
            <person name="Grouzdev D.S."/>
        </authorList>
    </citation>
    <scope>NUCLEOTIDE SEQUENCE [LARGE SCALE GENOMIC DNA]</scope>
    <source>
        <strain evidence="1 2">J10</strain>
    </source>
</reference>
<keyword evidence="2" id="KW-1185">Reference proteome</keyword>
<comment type="caution">
    <text evidence="1">The sequence shown here is derived from an EMBL/GenBank/DDBJ whole genome shotgun (WGS) entry which is preliminary data.</text>
</comment>
<organism evidence="1 2">
    <name type="scientific">Magnetospirillum sulfuroxidans</name>
    <dbReference type="NCBI Taxonomy" id="611300"/>
    <lineage>
        <taxon>Bacteria</taxon>
        <taxon>Pseudomonadati</taxon>
        <taxon>Pseudomonadota</taxon>
        <taxon>Alphaproteobacteria</taxon>
        <taxon>Rhodospirillales</taxon>
        <taxon>Rhodospirillaceae</taxon>
        <taxon>Magnetospirillum</taxon>
    </lineage>
</organism>
<accession>A0ABS5IFQ2</accession>
<dbReference type="Proteomes" id="UP000680714">
    <property type="component" value="Unassembled WGS sequence"/>
</dbReference>
<sequence>MGAVTLTNLTGATVSVNNFTINTVQITANGTPLPLGATGSYFYNGKSWNDFDDLNLDVVLNGSSYHVNLNRGHYFGGGDFHYPGNGSDVSYVLLGTDSSSSSIRFLLAYRQAGAATLLYSTDSKSLDR</sequence>
<name>A0ABS5IFQ2_9PROT</name>
<evidence type="ECO:0000313" key="1">
    <source>
        <dbReference type="EMBL" id="MBR9973258.1"/>
    </source>
</evidence>
<dbReference type="RefSeq" id="WP_211550819.1">
    <property type="nucleotide sequence ID" value="NZ_JAGTUF010000020.1"/>
</dbReference>
<evidence type="ECO:0000313" key="2">
    <source>
        <dbReference type="Proteomes" id="UP000680714"/>
    </source>
</evidence>
<proteinExistence type="predicted"/>